<feature type="chain" id="PRO_5032528277" evidence="1">
    <location>
        <begin position="29"/>
        <end position="61"/>
    </location>
</feature>
<dbReference type="Proteomes" id="UP000652761">
    <property type="component" value="Unassembled WGS sequence"/>
</dbReference>
<gene>
    <name evidence="2" type="ORF">Taro_008862</name>
</gene>
<feature type="signal peptide" evidence="1">
    <location>
        <begin position="1"/>
        <end position="28"/>
    </location>
</feature>
<sequence>MWDRSSARLRKLWLLLVVPHLTPTGVVSTQSACVSTQSTSGVDTVCLCVDTPCPSQKPVLK</sequence>
<reference evidence="2" key="1">
    <citation type="submission" date="2017-07" db="EMBL/GenBank/DDBJ databases">
        <title>Taro Niue Genome Assembly and Annotation.</title>
        <authorList>
            <person name="Atibalentja N."/>
            <person name="Keating K."/>
            <person name="Fields C.J."/>
        </authorList>
    </citation>
    <scope>NUCLEOTIDE SEQUENCE</scope>
    <source>
        <strain evidence="2">Niue_2</strain>
        <tissue evidence="2">Leaf</tissue>
    </source>
</reference>
<evidence type="ECO:0000313" key="2">
    <source>
        <dbReference type="EMBL" id="MQL76471.1"/>
    </source>
</evidence>
<keyword evidence="3" id="KW-1185">Reference proteome</keyword>
<evidence type="ECO:0000313" key="3">
    <source>
        <dbReference type="Proteomes" id="UP000652761"/>
    </source>
</evidence>
<dbReference type="AlphaFoldDB" id="A0A843TYR6"/>
<protein>
    <submittedName>
        <fullName evidence="2">Uncharacterized protein</fullName>
    </submittedName>
</protein>
<comment type="caution">
    <text evidence="2">The sequence shown here is derived from an EMBL/GenBank/DDBJ whole genome shotgun (WGS) entry which is preliminary data.</text>
</comment>
<accession>A0A843TYR6</accession>
<evidence type="ECO:0000256" key="1">
    <source>
        <dbReference type="SAM" id="SignalP"/>
    </source>
</evidence>
<name>A0A843TYR6_COLES</name>
<keyword evidence="1" id="KW-0732">Signal</keyword>
<organism evidence="2 3">
    <name type="scientific">Colocasia esculenta</name>
    <name type="common">Wild taro</name>
    <name type="synonym">Arum esculentum</name>
    <dbReference type="NCBI Taxonomy" id="4460"/>
    <lineage>
        <taxon>Eukaryota</taxon>
        <taxon>Viridiplantae</taxon>
        <taxon>Streptophyta</taxon>
        <taxon>Embryophyta</taxon>
        <taxon>Tracheophyta</taxon>
        <taxon>Spermatophyta</taxon>
        <taxon>Magnoliopsida</taxon>
        <taxon>Liliopsida</taxon>
        <taxon>Araceae</taxon>
        <taxon>Aroideae</taxon>
        <taxon>Colocasieae</taxon>
        <taxon>Colocasia</taxon>
    </lineage>
</organism>
<dbReference type="EMBL" id="NMUH01000300">
    <property type="protein sequence ID" value="MQL76471.1"/>
    <property type="molecule type" value="Genomic_DNA"/>
</dbReference>
<proteinExistence type="predicted"/>